<dbReference type="OrthoDB" id="51795at2759"/>
<gene>
    <name evidence="3" type="ORF">FisN_15Hh077</name>
</gene>
<keyword evidence="1" id="KW-0812">Transmembrane</keyword>
<dbReference type="AlphaFoldDB" id="A0A1Z5K9W7"/>
<feature type="signal peptide" evidence="2">
    <location>
        <begin position="1"/>
        <end position="24"/>
    </location>
</feature>
<accession>A0A1Z5K9W7</accession>
<evidence type="ECO:0008006" key="5">
    <source>
        <dbReference type="Google" id="ProtNLM"/>
    </source>
</evidence>
<protein>
    <recommendedName>
        <fullName evidence="5">SEA domain-containing protein</fullName>
    </recommendedName>
</protein>
<feature type="transmembrane region" description="Helical" evidence="1">
    <location>
        <begin position="248"/>
        <end position="267"/>
    </location>
</feature>
<sequence>MTAIKWPSAAIAVCWLSSAVVTNAADPLVDARHHAPSFKREAEERYSIQSETALVASSCRPEKDGFFGGTSSKHGSPVQFDYVFQIESVESADLRKALVVIYDRVIDSILSESFPSICSVPDRKLQKTAEENSSRITGFKFNEPQMDLNDQCDPFLDPKNYCGYFKGKVQVFGQNLVSDDTVPALMDLALETVEETQSTVSDLGVVRVLPSSKMSTSTNKTIPEYGGDGLVEDESTGYNMTPVAKASFAMASFTMVLGVICLIMWVNNDLKRHRNVKILDNKVSGNGLFNYFTPRTFPDDTSRSTMDGIYLQDDYHRGYADIVPTGSDLNYVFEDSSQAEHSLRAYDHEMNPRATYT</sequence>
<reference evidence="3 4" key="1">
    <citation type="journal article" date="2015" name="Plant Cell">
        <title>Oil accumulation by the oleaginous diatom Fistulifera solaris as revealed by the genome and transcriptome.</title>
        <authorList>
            <person name="Tanaka T."/>
            <person name="Maeda Y."/>
            <person name="Veluchamy A."/>
            <person name="Tanaka M."/>
            <person name="Abida H."/>
            <person name="Marechal E."/>
            <person name="Bowler C."/>
            <person name="Muto M."/>
            <person name="Sunaga Y."/>
            <person name="Tanaka M."/>
            <person name="Yoshino T."/>
            <person name="Taniguchi T."/>
            <person name="Fukuda Y."/>
            <person name="Nemoto M."/>
            <person name="Matsumoto M."/>
            <person name="Wong P.S."/>
            <person name="Aburatani S."/>
            <person name="Fujibuchi W."/>
        </authorList>
    </citation>
    <scope>NUCLEOTIDE SEQUENCE [LARGE SCALE GENOMIC DNA]</scope>
    <source>
        <strain evidence="3 4">JPCC DA0580</strain>
    </source>
</reference>
<evidence type="ECO:0000313" key="4">
    <source>
        <dbReference type="Proteomes" id="UP000198406"/>
    </source>
</evidence>
<dbReference type="EMBL" id="BDSP01000193">
    <property type="protein sequence ID" value="GAX23024.1"/>
    <property type="molecule type" value="Genomic_DNA"/>
</dbReference>
<keyword evidence="1" id="KW-0472">Membrane</keyword>
<organism evidence="3 4">
    <name type="scientific">Fistulifera solaris</name>
    <name type="common">Oleaginous diatom</name>
    <dbReference type="NCBI Taxonomy" id="1519565"/>
    <lineage>
        <taxon>Eukaryota</taxon>
        <taxon>Sar</taxon>
        <taxon>Stramenopiles</taxon>
        <taxon>Ochrophyta</taxon>
        <taxon>Bacillariophyta</taxon>
        <taxon>Bacillariophyceae</taxon>
        <taxon>Bacillariophycidae</taxon>
        <taxon>Naviculales</taxon>
        <taxon>Naviculaceae</taxon>
        <taxon>Fistulifera</taxon>
    </lineage>
</organism>
<keyword evidence="2" id="KW-0732">Signal</keyword>
<name>A0A1Z5K9W7_FISSO</name>
<keyword evidence="1" id="KW-1133">Transmembrane helix</keyword>
<evidence type="ECO:0000256" key="1">
    <source>
        <dbReference type="SAM" id="Phobius"/>
    </source>
</evidence>
<comment type="caution">
    <text evidence="3">The sequence shown here is derived from an EMBL/GenBank/DDBJ whole genome shotgun (WGS) entry which is preliminary data.</text>
</comment>
<proteinExistence type="predicted"/>
<evidence type="ECO:0000313" key="3">
    <source>
        <dbReference type="EMBL" id="GAX23024.1"/>
    </source>
</evidence>
<evidence type="ECO:0000256" key="2">
    <source>
        <dbReference type="SAM" id="SignalP"/>
    </source>
</evidence>
<keyword evidence="4" id="KW-1185">Reference proteome</keyword>
<feature type="chain" id="PRO_5012848646" description="SEA domain-containing protein" evidence="2">
    <location>
        <begin position="25"/>
        <end position="357"/>
    </location>
</feature>
<dbReference type="InParanoid" id="A0A1Z5K9W7"/>
<dbReference type="Proteomes" id="UP000198406">
    <property type="component" value="Unassembled WGS sequence"/>
</dbReference>